<comment type="caution">
    <text evidence="6">The sequence shown here is derived from an EMBL/GenBank/DDBJ whole genome shotgun (WGS) entry which is preliminary data.</text>
</comment>
<proteinExistence type="inferred from homology"/>
<evidence type="ECO:0000256" key="2">
    <source>
        <dbReference type="ARBA" id="ARBA00006739"/>
    </source>
</evidence>
<comment type="similarity">
    <text evidence="2">Belongs to the glycosyltransferase 2 family.</text>
</comment>
<evidence type="ECO:0000256" key="1">
    <source>
        <dbReference type="ARBA" id="ARBA00004776"/>
    </source>
</evidence>
<evidence type="ECO:0000313" key="6">
    <source>
        <dbReference type="EMBL" id="GID73542.1"/>
    </source>
</evidence>
<evidence type="ECO:0000259" key="5">
    <source>
        <dbReference type="Pfam" id="PF00535"/>
    </source>
</evidence>
<evidence type="ECO:0000256" key="3">
    <source>
        <dbReference type="ARBA" id="ARBA00022676"/>
    </source>
</evidence>
<comment type="pathway">
    <text evidence="1">Cell wall biogenesis; cell wall polysaccharide biosynthesis.</text>
</comment>
<dbReference type="Gene3D" id="3.90.550.10">
    <property type="entry name" value="Spore Coat Polysaccharide Biosynthesis Protein SpsA, Chain A"/>
    <property type="match status" value="1"/>
</dbReference>
<reference evidence="6 7" key="1">
    <citation type="submission" date="2021-01" db="EMBL/GenBank/DDBJ databases">
        <title>Whole genome shotgun sequence of Actinoplanes deccanensis NBRC 13994.</title>
        <authorList>
            <person name="Komaki H."/>
            <person name="Tamura T."/>
        </authorList>
    </citation>
    <scope>NUCLEOTIDE SEQUENCE [LARGE SCALE GENOMIC DNA]</scope>
    <source>
        <strain evidence="6 7">NBRC 13994</strain>
    </source>
</reference>
<protein>
    <submittedName>
        <fullName evidence="6">Glycosyl transferase</fullName>
    </submittedName>
</protein>
<feature type="domain" description="Glycosyltransferase 2-like" evidence="5">
    <location>
        <begin position="37"/>
        <end position="156"/>
    </location>
</feature>
<dbReference type="PANTHER" id="PTHR43179">
    <property type="entry name" value="RHAMNOSYLTRANSFERASE WBBL"/>
    <property type="match status" value="1"/>
</dbReference>
<keyword evidence="7" id="KW-1185">Reference proteome</keyword>
<gene>
    <name evidence="6" type="ORF">Ade02nite_21830</name>
</gene>
<dbReference type="GO" id="GO:0016740">
    <property type="term" value="F:transferase activity"/>
    <property type="evidence" value="ECO:0007669"/>
    <property type="project" value="UniProtKB-KW"/>
</dbReference>
<evidence type="ECO:0000313" key="7">
    <source>
        <dbReference type="Proteomes" id="UP000609879"/>
    </source>
</evidence>
<dbReference type="Proteomes" id="UP000609879">
    <property type="component" value="Unassembled WGS sequence"/>
</dbReference>
<dbReference type="InterPro" id="IPR001173">
    <property type="entry name" value="Glyco_trans_2-like"/>
</dbReference>
<dbReference type="SUPFAM" id="SSF53448">
    <property type="entry name" value="Nucleotide-diphospho-sugar transferases"/>
    <property type="match status" value="1"/>
</dbReference>
<sequence length="327" mass="35836">MLRGSNAASFVRCAVEHGMPVKSLGNPFAVVDRRVGVVIITWQRRDEALAAVHRLRELPERPAVVLVDNGSTDGTAEAVRSAYPDVEVVALPENLGAVGRNVGVARLRTPYVAFCDDDTWWEPGSLARAADVLDEHDRLALVNARIVVEPGGADDPIVGELRDSPVPGPDWLPGPALGSFLAGASVLRREAFEQAGGFSERLWLGGEEELLATDLLSLGWELCYLPGLVVHHRASALRDATHRRRVGLRNTLWFTWLRRPFGAAVRRTLFLARSVPRDRTSALAVADALRGLPWLVTARRPRPAIVEARLAPLDEAQRRSTARRYVG</sequence>
<evidence type="ECO:0000256" key="4">
    <source>
        <dbReference type="ARBA" id="ARBA00022679"/>
    </source>
</evidence>
<dbReference type="EMBL" id="BOMI01000036">
    <property type="protein sequence ID" value="GID73542.1"/>
    <property type="molecule type" value="Genomic_DNA"/>
</dbReference>
<organism evidence="6 7">
    <name type="scientific">Paractinoplanes deccanensis</name>
    <dbReference type="NCBI Taxonomy" id="113561"/>
    <lineage>
        <taxon>Bacteria</taxon>
        <taxon>Bacillati</taxon>
        <taxon>Actinomycetota</taxon>
        <taxon>Actinomycetes</taxon>
        <taxon>Micromonosporales</taxon>
        <taxon>Micromonosporaceae</taxon>
        <taxon>Paractinoplanes</taxon>
    </lineage>
</organism>
<name>A0ABQ3Y0P4_9ACTN</name>
<keyword evidence="4 6" id="KW-0808">Transferase</keyword>
<dbReference type="Pfam" id="PF00535">
    <property type="entry name" value="Glycos_transf_2"/>
    <property type="match status" value="1"/>
</dbReference>
<accession>A0ABQ3Y0P4</accession>
<dbReference type="PANTHER" id="PTHR43179:SF12">
    <property type="entry name" value="GALACTOFURANOSYLTRANSFERASE GLFT2"/>
    <property type="match status" value="1"/>
</dbReference>
<dbReference type="InterPro" id="IPR029044">
    <property type="entry name" value="Nucleotide-diphossugar_trans"/>
</dbReference>
<keyword evidence="3" id="KW-0328">Glycosyltransferase</keyword>